<dbReference type="InterPro" id="IPR051933">
    <property type="entry name" value="Resuscitation_pf_RpfB"/>
</dbReference>
<protein>
    <submittedName>
        <fullName evidence="4">G5 domain-containing protein</fullName>
    </submittedName>
</protein>
<dbReference type="InterPro" id="IPR036908">
    <property type="entry name" value="RlpA-like_sf"/>
</dbReference>
<gene>
    <name evidence="4" type="ORF">ACETAC_00400</name>
</gene>
<dbReference type="Gene3D" id="2.20.230.10">
    <property type="entry name" value="Resuscitation-promoting factor rpfb"/>
    <property type="match status" value="1"/>
</dbReference>
<dbReference type="GO" id="GO:0009254">
    <property type="term" value="P:peptidoglycan turnover"/>
    <property type="evidence" value="ECO:0007669"/>
    <property type="project" value="InterPro"/>
</dbReference>
<keyword evidence="2" id="KW-0812">Transmembrane</keyword>
<dbReference type="AlphaFoldDB" id="A0A975AW17"/>
<name>A0A975AW17_9THEO</name>
<dbReference type="InterPro" id="IPR011098">
    <property type="entry name" value="G5_dom"/>
</dbReference>
<dbReference type="Pfam" id="PF07501">
    <property type="entry name" value="G5"/>
    <property type="match status" value="1"/>
</dbReference>
<dbReference type="Pfam" id="PF03990">
    <property type="entry name" value="DUF348"/>
    <property type="match status" value="2"/>
</dbReference>
<dbReference type="Proteomes" id="UP000671913">
    <property type="component" value="Chromosome"/>
</dbReference>
<reference evidence="4" key="1">
    <citation type="submission" date="2020-08" db="EMBL/GenBank/DDBJ databases">
        <title>Genomic insights into the carbon and energy metabolism of the first obligate autotrophic acetogenic bacterium Aceticella autotrophica gen. nov., sp. nov.</title>
        <authorList>
            <person name="Toshchakov S.V."/>
            <person name="Elcheninov A.G."/>
            <person name="Kublanov I.V."/>
            <person name="Frolov E.N."/>
            <person name="Lebedinsky A.V."/>
        </authorList>
    </citation>
    <scope>NUCLEOTIDE SEQUENCE</scope>
    <source>
        <strain evidence="4">3443-3Ac</strain>
    </source>
</reference>
<keyword evidence="2" id="KW-1133">Transmembrane helix</keyword>
<dbReference type="PANTHER" id="PTHR39160:SF4">
    <property type="entry name" value="RESUSCITATION-PROMOTING FACTOR RPFB"/>
    <property type="match status" value="1"/>
</dbReference>
<dbReference type="PROSITE" id="PS51109">
    <property type="entry name" value="G5"/>
    <property type="match status" value="1"/>
</dbReference>
<dbReference type="EMBL" id="CP060096">
    <property type="protein sequence ID" value="QSZ27433.1"/>
    <property type="molecule type" value="Genomic_DNA"/>
</dbReference>
<dbReference type="SMART" id="SM01208">
    <property type="entry name" value="G5"/>
    <property type="match status" value="1"/>
</dbReference>
<dbReference type="GO" id="GO:0019867">
    <property type="term" value="C:outer membrane"/>
    <property type="evidence" value="ECO:0007669"/>
    <property type="project" value="InterPro"/>
</dbReference>
<dbReference type="PANTHER" id="PTHR39160">
    <property type="entry name" value="CELL WALL-BINDING PROTEIN YOCH"/>
    <property type="match status" value="1"/>
</dbReference>
<sequence>MNKSNLRKWLVESKNIIKKPAAVLTLAALLILIISIAVYVNLKKQVTVVDDGKSTVVTTFQNTVKDLLNDRHIALRREDLVLPSLDSKLRQGMKITIKRAFPITVHVDGKNRILYTAAPKLKDVLKENKIVLGSYDKISMPIDSSTYKGMDVVITRVKEKLLTQEEDIPFSTETKTNDDMLRGQTNVIQEGQTGKKQITLKLIYEDGKEVARNVVNETILQNPVTKIVQVGTLGLITTSRGESFRYREMKTMVATAYDYSAGSITATGAWVRRGIVAVDPNVIPLGTRLYIEGYGPAVAADTGGAIRGNIIDVFFPSSEESSNWGRRTVNVYILK</sequence>
<dbReference type="SUPFAM" id="SSF50685">
    <property type="entry name" value="Barwin-like endoglucanases"/>
    <property type="match status" value="1"/>
</dbReference>
<evidence type="ECO:0000313" key="5">
    <source>
        <dbReference type="Proteomes" id="UP000671913"/>
    </source>
</evidence>
<feature type="domain" description="G5" evidence="3">
    <location>
        <begin position="154"/>
        <end position="234"/>
    </location>
</feature>
<proteinExistence type="predicted"/>
<dbReference type="KEGG" id="aaut:ACETAC_00400"/>
<accession>A0A975AW17</accession>
<dbReference type="InterPro" id="IPR010611">
    <property type="entry name" value="3D_dom"/>
</dbReference>
<dbReference type="RefSeq" id="WP_284680127.1">
    <property type="nucleotide sequence ID" value="NZ_CP060096.1"/>
</dbReference>
<keyword evidence="5" id="KW-1185">Reference proteome</keyword>
<evidence type="ECO:0000313" key="4">
    <source>
        <dbReference type="EMBL" id="QSZ27433.1"/>
    </source>
</evidence>
<dbReference type="Gene3D" id="2.40.40.10">
    <property type="entry name" value="RlpA-like domain"/>
    <property type="match status" value="1"/>
</dbReference>
<evidence type="ECO:0000259" key="3">
    <source>
        <dbReference type="PROSITE" id="PS51109"/>
    </source>
</evidence>
<evidence type="ECO:0000256" key="2">
    <source>
        <dbReference type="SAM" id="Phobius"/>
    </source>
</evidence>
<keyword evidence="2" id="KW-0472">Membrane</keyword>
<dbReference type="GO" id="GO:0004553">
    <property type="term" value="F:hydrolase activity, hydrolyzing O-glycosyl compounds"/>
    <property type="evidence" value="ECO:0007669"/>
    <property type="project" value="InterPro"/>
</dbReference>
<feature type="transmembrane region" description="Helical" evidence="2">
    <location>
        <begin position="21"/>
        <end position="40"/>
    </location>
</feature>
<evidence type="ECO:0000256" key="1">
    <source>
        <dbReference type="ARBA" id="ARBA00022729"/>
    </source>
</evidence>
<keyword evidence="1" id="KW-0732">Signal</keyword>
<dbReference type="Pfam" id="PF06725">
    <property type="entry name" value="3D"/>
    <property type="match status" value="1"/>
</dbReference>
<dbReference type="InterPro" id="IPR007137">
    <property type="entry name" value="DUF348"/>
</dbReference>
<dbReference type="CDD" id="cd22786">
    <property type="entry name" value="DPBB_YuiC-like"/>
    <property type="match status" value="1"/>
</dbReference>
<organism evidence="4 5">
    <name type="scientific">Aceticella autotrophica</name>
    <dbReference type="NCBI Taxonomy" id="2755338"/>
    <lineage>
        <taxon>Bacteria</taxon>
        <taxon>Bacillati</taxon>
        <taxon>Bacillota</taxon>
        <taxon>Clostridia</taxon>
        <taxon>Thermoanaerobacterales</taxon>
        <taxon>Thermoanaerobacteraceae</taxon>
        <taxon>Aceticella</taxon>
    </lineage>
</organism>